<gene>
    <name evidence="2" type="ORF">MCHLO_02130</name>
</gene>
<keyword evidence="3" id="KW-1185">Reference proteome</keyword>
<feature type="transmembrane region" description="Helical" evidence="1">
    <location>
        <begin position="56"/>
        <end position="75"/>
    </location>
</feature>
<name>A0ABQ0L263_MYCCL</name>
<keyword evidence="1" id="KW-0472">Membrane</keyword>
<protein>
    <submittedName>
        <fullName evidence="2">Uncharacterized protein</fullName>
    </submittedName>
</protein>
<feature type="transmembrane region" description="Helical" evidence="1">
    <location>
        <begin position="193"/>
        <end position="212"/>
    </location>
</feature>
<feature type="transmembrane region" description="Helical" evidence="1">
    <location>
        <begin position="27"/>
        <end position="44"/>
    </location>
</feature>
<sequence length="345" mass="37876">MTVVAESFDSCWRWLTFLVAQKIGNSLLYALSLAFLSFSIYTLHHRARTSHIGTTHFWLVCSYGLLLLGTTQVVLNYTDLAMSLKILEGVLGQDPEPAQAQQCVAAPWITHPQGSSEAVYEAQWIVFACFCRPHFRTHLLVNPRNHLIVQIYRCYLMWENNLRITLLPCTLLLGTLISAAFDAQERTESPIVPLLFGVATNVLLVGLCGWRVRMAKRDTRRDSQLQSRYGTVLSVIAESGALYVLTALVVLVTRSASPQDGQSAVYYFALGAAVHTVNIVPTIAMVRTGLGLVYTSTSDHIRLESSNSGLRSVGTSRAASPSLASVGASASERRSIPNSKMALEV</sequence>
<feature type="transmembrane region" description="Helical" evidence="1">
    <location>
        <begin position="232"/>
        <end position="252"/>
    </location>
</feature>
<feature type="transmembrane region" description="Helical" evidence="1">
    <location>
        <begin position="162"/>
        <end position="181"/>
    </location>
</feature>
<proteinExistence type="predicted"/>
<reference evidence="2" key="1">
    <citation type="submission" date="2014-09" db="EMBL/GenBank/DDBJ databases">
        <title>Genome sequence of the luminous mushroom Mycena chlorophos for searching fungal bioluminescence genes.</title>
        <authorList>
            <person name="Tanaka Y."/>
            <person name="Kasuga D."/>
            <person name="Oba Y."/>
            <person name="Hase S."/>
            <person name="Sato K."/>
            <person name="Oba Y."/>
            <person name="Sakakibara Y."/>
        </authorList>
    </citation>
    <scope>NUCLEOTIDE SEQUENCE</scope>
</reference>
<dbReference type="EMBL" id="DF839781">
    <property type="protein sequence ID" value="GAT44514.1"/>
    <property type="molecule type" value="Genomic_DNA"/>
</dbReference>
<evidence type="ECO:0000313" key="2">
    <source>
        <dbReference type="EMBL" id="GAT44514.1"/>
    </source>
</evidence>
<keyword evidence="1" id="KW-0812">Transmembrane</keyword>
<evidence type="ECO:0000256" key="1">
    <source>
        <dbReference type="SAM" id="Phobius"/>
    </source>
</evidence>
<evidence type="ECO:0000313" key="3">
    <source>
        <dbReference type="Proteomes" id="UP000815677"/>
    </source>
</evidence>
<feature type="transmembrane region" description="Helical" evidence="1">
    <location>
        <begin position="264"/>
        <end position="286"/>
    </location>
</feature>
<keyword evidence="1" id="KW-1133">Transmembrane helix</keyword>
<organism evidence="2 3">
    <name type="scientific">Mycena chlorophos</name>
    <name type="common">Agaric fungus</name>
    <name type="synonym">Agaricus chlorophos</name>
    <dbReference type="NCBI Taxonomy" id="658473"/>
    <lineage>
        <taxon>Eukaryota</taxon>
        <taxon>Fungi</taxon>
        <taxon>Dikarya</taxon>
        <taxon>Basidiomycota</taxon>
        <taxon>Agaricomycotina</taxon>
        <taxon>Agaricomycetes</taxon>
        <taxon>Agaricomycetidae</taxon>
        <taxon>Agaricales</taxon>
        <taxon>Marasmiineae</taxon>
        <taxon>Mycenaceae</taxon>
        <taxon>Mycena</taxon>
    </lineage>
</organism>
<dbReference type="Proteomes" id="UP000815677">
    <property type="component" value="Unassembled WGS sequence"/>
</dbReference>
<accession>A0ABQ0L263</accession>